<reference evidence="3 4" key="1">
    <citation type="submission" date="2020-08" db="EMBL/GenBank/DDBJ databases">
        <authorList>
            <person name="Liu C."/>
            <person name="Sun Q."/>
        </authorList>
    </citation>
    <scope>NUCLEOTIDE SEQUENCE [LARGE SCALE GENOMIC DNA]</scope>
    <source>
        <strain evidence="3 4">NSJ-59</strain>
    </source>
</reference>
<accession>A0ABR6VKY0</accession>
<feature type="region of interest" description="Disordered" evidence="1">
    <location>
        <begin position="108"/>
        <end position="137"/>
    </location>
</feature>
<evidence type="ECO:0000313" key="4">
    <source>
        <dbReference type="Proteomes" id="UP000606870"/>
    </source>
</evidence>
<feature type="signal peptide" evidence="2">
    <location>
        <begin position="1"/>
        <end position="21"/>
    </location>
</feature>
<evidence type="ECO:0000313" key="3">
    <source>
        <dbReference type="EMBL" id="MBC3537905.1"/>
    </source>
</evidence>
<feature type="compositionally biased region" description="Polar residues" evidence="1">
    <location>
        <begin position="126"/>
        <end position="137"/>
    </location>
</feature>
<name>A0ABR6VKY0_9FIRM</name>
<sequence length="137" mass="15260">MKRMGLLLVALALCAGSTVMAYNPYAPNPFAAIERHSWEYTYARDLTKAGLTGADMSKFSPAYELSRVELRDMIATALQNRARATTVQQKEIDKLAEEYADDLTYTDKANTVTKEEPAGIPFDWRQGTNDSNTKVSD</sequence>
<comment type="caution">
    <text evidence="3">The sequence shown here is derived from an EMBL/GenBank/DDBJ whole genome shotgun (WGS) entry which is preliminary data.</text>
</comment>
<dbReference type="EMBL" id="JACOGK010000049">
    <property type="protein sequence ID" value="MBC3537905.1"/>
    <property type="molecule type" value="Genomic_DNA"/>
</dbReference>
<dbReference type="Proteomes" id="UP000606870">
    <property type="component" value="Unassembled WGS sequence"/>
</dbReference>
<feature type="chain" id="PRO_5045674948" description="SLH domain-containing protein" evidence="2">
    <location>
        <begin position="22"/>
        <end position="137"/>
    </location>
</feature>
<keyword evidence="4" id="KW-1185">Reference proteome</keyword>
<organism evidence="3 4">
    <name type="scientific">Megasphaera hominis</name>
    <dbReference type="NCBI Taxonomy" id="159836"/>
    <lineage>
        <taxon>Bacteria</taxon>
        <taxon>Bacillati</taxon>
        <taxon>Bacillota</taxon>
        <taxon>Negativicutes</taxon>
        <taxon>Veillonellales</taxon>
        <taxon>Veillonellaceae</taxon>
        <taxon>Megasphaera</taxon>
    </lineage>
</organism>
<evidence type="ECO:0008006" key="5">
    <source>
        <dbReference type="Google" id="ProtNLM"/>
    </source>
</evidence>
<gene>
    <name evidence="3" type="ORF">H8J70_11710</name>
</gene>
<evidence type="ECO:0000256" key="2">
    <source>
        <dbReference type="SAM" id="SignalP"/>
    </source>
</evidence>
<keyword evidence="2" id="KW-0732">Signal</keyword>
<proteinExistence type="predicted"/>
<protein>
    <recommendedName>
        <fullName evidence="5">SLH domain-containing protein</fullName>
    </recommendedName>
</protein>
<evidence type="ECO:0000256" key="1">
    <source>
        <dbReference type="SAM" id="MobiDB-lite"/>
    </source>
</evidence>